<name>K0TDJ7_THAOC</name>
<comment type="caution">
    <text evidence="1">The sequence shown here is derived from an EMBL/GenBank/DDBJ whole genome shotgun (WGS) entry which is preliminary data.</text>
</comment>
<reference evidence="1 2" key="1">
    <citation type="journal article" date="2012" name="Genome Biol.">
        <title>Genome and low-iron response of an oceanic diatom adapted to chronic iron limitation.</title>
        <authorList>
            <person name="Lommer M."/>
            <person name="Specht M."/>
            <person name="Roy A.S."/>
            <person name="Kraemer L."/>
            <person name="Andreson R."/>
            <person name="Gutowska M.A."/>
            <person name="Wolf J."/>
            <person name="Bergner S.V."/>
            <person name="Schilhabel M.B."/>
            <person name="Klostermeier U.C."/>
            <person name="Beiko R.G."/>
            <person name="Rosenstiel P."/>
            <person name="Hippler M."/>
            <person name="Laroche J."/>
        </authorList>
    </citation>
    <scope>NUCLEOTIDE SEQUENCE [LARGE SCALE GENOMIC DNA]</scope>
    <source>
        <strain evidence="1 2">CCMP1005</strain>
    </source>
</reference>
<gene>
    <name evidence="1" type="ORF">THAOC_01478</name>
</gene>
<proteinExistence type="predicted"/>
<keyword evidence="2" id="KW-1185">Reference proteome</keyword>
<evidence type="ECO:0000313" key="2">
    <source>
        <dbReference type="Proteomes" id="UP000266841"/>
    </source>
</evidence>
<dbReference type="Proteomes" id="UP000266841">
    <property type="component" value="Unassembled WGS sequence"/>
</dbReference>
<dbReference type="AlphaFoldDB" id="K0TDJ7"/>
<sequence>MRAWTLERVNFGAIWSTVDIMQSLTVPRSKMMSILFSPSGEIHSPCSFRPNVEKWSDDDLLEYADEIRLFRTRFGTSPLSFLEAERYIESTCEASGVRYVPPVASDGPAESMVRRARMTSSAKKSEFERRLRRRPVLGAAKEGSNDDEEYLQIVTIPNNPNDVNYLYEPRNSFQSSGSQV</sequence>
<accession>K0TDJ7</accession>
<protein>
    <submittedName>
        <fullName evidence="1">Uncharacterized protein</fullName>
    </submittedName>
</protein>
<organism evidence="1 2">
    <name type="scientific">Thalassiosira oceanica</name>
    <name type="common">Marine diatom</name>
    <dbReference type="NCBI Taxonomy" id="159749"/>
    <lineage>
        <taxon>Eukaryota</taxon>
        <taxon>Sar</taxon>
        <taxon>Stramenopiles</taxon>
        <taxon>Ochrophyta</taxon>
        <taxon>Bacillariophyta</taxon>
        <taxon>Coscinodiscophyceae</taxon>
        <taxon>Thalassiosirophycidae</taxon>
        <taxon>Thalassiosirales</taxon>
        <taxon>Thalassiosiraceae</taxon>
        <taxon>Thalassiosira</taxon>
    </lineage>
</organism>
<evidence type="ECO:0000313" key="1">
    <source>
        <dbReference type="EMBL" id="EJK76743.1"/>
    </source>
</evidence>
<dbReference type="EMBL" id="AGNL01001759">
    <property type="protein sequence ID" value="EJK76743.1"/>
    <property type="molecule type" value="Genomic_DNA"/>
</dbReference>